<name>A0AAD6CQB1_9EURO</name>
<protein>
    <recommendedName>
        <fullName evidence="2">DUF7907 domain-containing protein</fullName>
    </recommendedName>
</protein>
<feature type="domain" description="DUF7907" evidence="2">
    <location>
        <begin position="20"/>
        <end position="155"/>
    </location>
</feature>
<evidence type="ECO:0000313" key="4">
    <source>
        <dbReference type="Proteomes" id="UP001220324"/>
    </source>
</evidence>
<dbReference type="Pfam" id="PF25484">
    <property type="entry name" value="DUF7907"/>
    <property type="match status" value="1"/>
</dbReference>
<organism evidence="3 4">
    <name type="scientific">Penicillium frequentans</name>
    <dbReference type="NCBI Taxonomy" id="3151616"/>
    <lineage>
        <taxon>Eukaryota</taxon>
        <taxon>Fungi</taxon>
        <taxon>Dikarya</taxon>
        <taxon>Ascomycota</taxon>
        <taxon>Pezizomycotina</taxon>
        <taxon>Eurotiomycetes</taxon>
        <taxon>Eurotiomycetidae</taxon>
        <taxon>Eurotiales</taxon>
        <taxon>Aspergillaceae</taxon>
        <taxon>Penicillium</taxon>
    </lineage>
</organism>
<sequence length="157" mass="16234">MKFLATLALLAATATAGPVTKTFSLQTTGASNSSLNGLYLTTKHTDPLNSLAVFTGGASDAASFYLSNGTVRYQAEDGAPWAMALVSEDDRKAAVEVSVSPTTGSTGFSFASDGDLETSNKNWGGWLACTDSALYYVNLAQTGSYTGCDTVELKASS</sequence>
<comment type="caution">
    <text evidence="3">The sequence shown here is derived from an EMBL/GenBank/DDBJ whole genome shotgun (WGS) entry which is preliminary data.</text>
</comment>
<dbReference type="EMBL" id="JAQIZZ010000007">
    <property type="protein sequence ID" value="KAJ5532274.1"/>
    <property type="molecule type" value="Genomic_DNA"/>
</dbReference>
<reference evidence="3 4" key="1">
    <citation type="journal article" date="2023" name="IMA Fungus">
        <title>Comparative genomic study of the Penicillium genus elucidates a diverse pangenome and 15 lateral gene transfer events.</title>
        <authorList>
            <person name="Petersen C."/>
            <person name="Sorensen T."/>
            <person name="Nielsen M.R."/>
            <person name="Sondergaard T.E."/>
            <person name="Sorensen J.L."/>
            <person name="Fitzpatrick D.A."/>
            <person name="Frisvad J.C."/>
            <person name="Nielsen K.L."/>
        </authorList>
    </citation>
    <scope>NUCLEOTIDE SEQUENCE [LARGE SCALE GENOMIC DNA]</scope>
    <source>
        <strain evidence="3 4">IBT 35679</strain>
    </source>
</reference>
<evidence type="ECO:0000259" key="2">
    <source>
        <dbReference type="Pfam" id="PF25484"/>
    </source>
</evidence>
<keyword evidence="4" id="KW-1185">Reference proteome</keyword>
<evidence type="ECO:0000313" key="3">
    <source>
        <dbReference type="EMBL" id="KAJ5532274.1"/>
    </source>
</evidence>
<evidence type="ECO:0000256" key="1">
    <source>
        <dbReference type="SAM" id="SignalP"/>
    </source>
</evidence>
<dbReference type="AlphaFoldDB" id="A0AAD6CQB1"/>
<feature type="chain" id="PRO_5041898191" description="DUF7907 domain-containing protein" evidence="1">
    <location>
        <begin position="17"/>
        <end position="157"/>
    </location>
</feature>
<proteinExistence type="predicted"/>
<gene>
    <name evidence="3" type="ORF">N7494_008826</name>
</gene>
<feature type="signal peptide" evidence="1">
    <location>
        <begin position="1"/>
        <end position="16"/>
    </location>
</feature>
<keyword evidence="1" id="KW-0732">Signal</keyword>
<accession>A0AAD6CQB1</accession>
<dbReference type="InterPro" id="IPR057229">
    <property type="entry name" value="DUF7907"/>
</dbReference>
<dbReference type="Proteomes" id="UP001220324">
    <property type="component" value="Unassembled WGS sequence"/>
</dbReference>